<reference evidence="1 2" key="1">
    <citation type="journal article" date="2019" name="Sci. Rep.">
        <title>Orb-weaving spider Araneus ventricosus genome elucidates the spidroin gene catalogue.</title>
        <authorList>
            <person name="Kono N."/>
            <person name="Nakamura H."/>
            <person name="Ohtoshi R."/>
            <person name="Moran D.A.P."/>
            <person name="Shinohara A."/>
            <person name="Yoshida Y."/>
            <person name="Fujiwara M."/>
            <person name="Mori M."/>
            <person name="Tomita M."/>
            <person name="Arakawa K."/>
        </authorList>
    </citation>
    <scope>NUCLEOTIDE SEQUENCE [LARGE SCALE GENOMIC DNA]</scope>
</reference>
<sequence>MDKKCRTSEDESSELNSSAIEVFRRSVEIFLPCLASTALWMLNWIDLGTCKLDSAIQILKRVVPESWNPSCCLNAQ</sequence>
<keyword evidence="2" id="KW-1185">Reference proteome</keyword>
<gene>
    <name evidence="1" type="ORF">AVEN_106100_1</name>
</gene>
<dbReference type="EMBL" id="BGPR01002152">
    <property type="protein sequence ID" value="GBM68619.1"/>
    <property type="molecule type" value="Genomic_DNA"/>
</dbReference>
<proteinExistence type="predicted"/>
<evidence type="ECO:0000313" key="1">
    <source>
        <dbReference type="EMBL" id="GBM68619.1"/>
    </source>
</evidence>
<name>A0A4Y2HUC6_ARAVE</name>
<protein>
    <submittedName>
        <fullName evidence="1">Uncharacterized protein</fullName>
    </submittedName>
</protein>
<dbReference type="Proteomes" id="UP000499080">
    <property type="component" value="Unassembled WGS sequence"/>
</dbReference>
<accession>A0A4Y2HUC6</accession>
<organism evidence="1 2">
    <name type="scientific">Araneus ventricosus</name>
    <name type="common">Orbweaver spider</name>
    <name type="synonym">Epeira ventricosa</name>
    <dbReference type="NCBI Taxonomy" id="182803"/>
    <lineage>
        <taxon>Eukaryota</taxon>
        <taxon>Metazoa</taxon>
        <taxon>Ecdysozoa</taxon>
        <taxon>Arthropoda</taxon>
        <taxon>Chelicerata</taxon>
        <taxon>Arachnida</taxon>
        <taxon>Araneae</taxon>
        <taxon>Araneomorphae</taxon>
        <taxon>Entelegynae</taxon>
        <taxon>Araneoidea</taxon>
        <taxon>Araneidae</taxon>
        <taxon>Araneus</taxon>
    </lineage>
</organism>
<comment type="caution">
    <text evidence="1">The sequence shown here is derived from an EMBL/GenBank/DDBJ whole genome shotgun (WGS) entry which is preliminary data.</text>
</comment>
<dbReference type="AlphaFoldDB" id="A0A4Y2HUC6"/>
<evidence type="ECO:0000313" key="2">
    <source>
        <dbReference type="Proteomes" id="UP000499080"/>
    </source>
</evidence>